<comment type="cofactor">
    <cofactor evidence="10">
        <name>Zn(2+)</name>
        <dbReference type="ChEBI" id="CHEBI:29105"/>
    </cofactor>
    <text evidence="10">Binds 1 zinc ion per subunit.</text>
</comment>
<evidence type="ECO:0000256" key="6">
    <source>
        <dbReference type="ARBA" id="ARBA00022917"/>
    </source>
</evidence>
<dbReference type="GO" id="GO:0008270">
    <property type="term" value="F:zinc ion binding"/>
    <property type="evidence" value="ECO:0007669"/>
    <property type="project" value="UniProtKB-UniRule"/>
</dbReference>
<dbReference type="EC" id="6.1.1.5" evidence="10"/>
<dbReference type="GO" id="GO:0000049">
    <property type="term" value="F:tRNA binding"/>
    <property type="evidence" value="ECO:0007669"/>
    <property type="project" value="InterPro"/>
</dbReference>
<evidence type="ECO:0000256" key="4">
    <source>
        <dbReference type="ARBA" id="ARBA00022741"/>
    </source>
</evidence>
<dbReference type="InterPro" id="IPR013155">
    <property type="entry name" value="M/V/L/I-tRNA-synth_anticd-bd"/>
</dbReference>
<feature type="domain" description="Aminoacyl-tRNA synthetase class Ia" evidence="11">
    <location>
        <begin position="31"/>
        <end position="719"/>
    </location>
</feature>
<accession>A0A1G1KRS8</accession>
<evidence type="ECO:0000256" key="8">
    <source>
        <dbReference type="ARBA" id="ARBA00025217"/>
    </source>
</evidence>
<dbReference type="NCBIfam" id="TIGR00392">
    <property type="entry name" value="ileS"/>
    <property type="match status" value="1"/>
</dbReference>
<dbReference type="InterPro" id="IPR009008">
    <property type="entry name" value="Val/Leu/Ile-tRNA-synth_edit"/>
</dbReference>
<feature type="binding site" evidence="10">
    <location>
        <position position="983"/>
    </location>
    <ligand>
        <name>Zn(2+)</name>
        <dbReference type="ChEBI" id="CHEBI:29105"/>
    </ligand>
</feature>
<evidence type="ECO:0000313" key="14">
    <source>
        <dbReference type="EMBL" id="OGW95641.1"/>
    </source>
</evidence>
<dbReference type="PANTHER" id="PTHR42765:SF1">
    <property type="entry name" value="ISOLEUCINE--TRNA LIGASE, MITOCHONDRIAL"/>
    <property type="match status" value="1"/>
</dbReference>
<evidence type="ECO:0000256" key="10">
    <source>
        <dbReference type="HAMAP-Rule" id="MF_02002"/>
    </source>
</evidence>
<dbReference type="SUPFAM" id="SSF52374">
    <property type="entry name" value="Nucleotidylyl transferase"/>
    <property type="match status" value="1"/>
</dbReference>
<dbReference type="Gene3D" id="3.90.740.10">
    <property type="entry name" value="Valyl/Leucyl/Isoleucyl-tRNA synthetase, editing domain"/>
    <property type="match status" value="1"/>
</dbReference>
<evidence type="ECO:0000256" key="1">
    <source>
        <dbReference type="ARBA" id="ARBA00006887"/>
    </source>
</evidence>
<comment type="subunit">
    <text evidence="10">Monomer.</text>
</comment>
<dbReference type="PANTHER" id="PTHR42765">
    <property type="entry name" value="SOLEUCYL-TRNA SYNTHETASE"/>
    <property type="match status" value="1"/>
</dbReference>
<feature type="binding site" evidence="10">
    <location>
        <position position="1003"/>
    </location>
    <ligand>
        <name>Zn(2+)</name>
        <dbReference type="ChEBI" id="CHEBI:29105"/>
    </ligand>
</feature>
<evidence type="ECO:0000259" key="13">
    <source>
        <dbReference type="Pfam" id="PF08264"/>
    </source>
</evidence>
<dbReference type="CDD" id="cd07960">
    <property type="entry name" value="Anticodon_Ia_Ile_BEm"/>
    <property type="match status" value="1"/>
</dbReference>
<gene>
    <name evidence="10" type="primary">ileS</name>
    <name evidence="14" type="ORF">A3G33_11640</name>
</gene>
<dbReference type="Proteomes" id="UP000178187">
    <property type="component" value="Unassembled WGS sequence"/>
</dbReference>
<dbReference type="Gene3D" id="3.40.50.620">
    <property type="entry name" value="HUPs"/>
    <property type="match status" value="2"/>
</dbReference>
<organism evidence="14 15">
    <name type="scientific">Candidatus Danuiimicrobium aquiferis</name>
    <dbReference type="NCBI Taxonomy" id="1801832"/>
    <lineage>
        <taxon>Bacteria</taxon>
        <taxon>Pseudomonadati</taxon>
        <taxon>Candidatus Omnitrophota</taxon>
        <taxon>Candidatus Danuiimicrobium</taxon>
    </lineage>
</organism>
<keyword evidence="2 10" id="KW-0963">Cytoplasm</keyword>
<dbReference type="InterPro" id="IPR023585">
    <property type="entry name" value="Ile-tRNA-ligase_type1"/>
</dbReference>
<feature type="binding site" evidence="10">
    <location>
        <position position="639"/>
    </location>
    <ligand>
        <name>L-isoleucyl-5'-AMP</name>
        <dbReference type="ChEBI" id="CHEBI:178002"/>
    </ligand>
</feature>
<dbReference type="EMBL" id="MHFR01000060">
    <property type="protein sequence ID" value="OGW95641.1"/>
    <property type="molecule type" value="Genomic_DNA"/>
</dbReference>
<dbReference type="Pfam" id="PF08264">
    <property type="entry name" value="Anticodon_1"/>
    <property type="match status" value="1"/>
</dbReference>
<dbReference type="InterPro" id="IPR033708">
    <property type="entry name" value="Anticodon_Ile_BEm"/>
</dbReference>
<dbReference type="InterPro" id="IPR001412">
    <property type="entry name" value="aa-tRNA-synth_I_CS"/>
</dbReference>
<dbReference type="GO" id="GO:0005829">
    <property type="term" value="C:cytosol"/>
    <property type="evidence" value="ECO:0007669"/>
    <property type="project" value="TreeGrafter"/>
</dbReference>
<keyword evidence="10" id="KW-0479">Metal-binding</keyword>
<feature type="domain" description="Methionyl/Valyl/Leucyl/Isoleucyl-tRNA synthetase anticodon-binding" evidence="13">
    <location>
        <begin position="763"/>
        <end position="916"/>
    </location>
</feature>
<evidence type="ECO:0000256" key="5">
    <source>
        <dbReference type="ARBA" id="ARBA00022840"/>
    </source>
</evidence>
<dbReference type="InterPro" id="IPR009080">
    <property type="entry name" value="tRNAsynth_Ia_anticodon-bd"/>
</dbReference>
<name>A0A1G1KRS8_9BACT</name>
<feature type="binding site" evidence="10">
    <location>
        <position position="980"/>
    </location>
    <ligand>
        <name>Zn(2+)</name>
        <dbReference type="ChEBI" id="CHEBI:29105"/>
    </ligand>
</feature>
<dbReference type="Pfam" id="PF00133">
    <property type="entry name" value="tRNA-synt_1"/>
    <property type="match status" value="1"/>
</dbReference>
<dbReference type="SUPFAM" id="SSF50677">
    <property type="entry name" value="ValRS/IleRS/LeuRS editing domain"/>
    <property type="match status" value="1"/>
</dbReference>
<dbReference type="GO" id="GO:0004822">
    <property type="term" value="F:isoleucine-tRNA ligase activity"/>
    <property type="evidence" value="ECO:0007669"/>
    <property type="project" value="UniProtKB-UniRule"/>
</dbReference>
<feature type="binding site" evidence="10">
    <location>
        <position position="1000"/>
    </location>
    <ligand>
        <name>Zn(2+)</name>
        <dbReference type="ChEBI" id="CHEBI:29105"/>
    </ligand>
</feature>
<keyword evidence="10" id="KW-0862">Zinc</keyword>
<dbReference type="PROSITE" id="PS00178">
    <property type="entry name" value="AA_TRNA_LIGASE_I"/>
    <property type="match status" value="1"/>
</dbReference>
<feature type="binding site" evidence="10">
    <location>
        <position position="683"/>
    </location>
    <ligand>
        <name>ATP</name>
        <dbReference type="ChEBI" id="CHEBI:30616"/>
    </ligand>
</feature>
<dbReference type="InterPro" id="IPR014729">
    <property type="entry name" value="Rossmann-like_a/b/a_fold"/>
</dbReference>
<keyword evidence="3 10" id="KW-0436">Ligase</keyword>
<evidence type="ECO:0000256" key="9">
    <source>
        <dbReference type="ARBA" id="ARBA00048359"/>
    </source>
</evidence>
<reference evidence="14 15" key="1">
    <citation type="journal article" date="2016" name="Nat. Commun.">
        <title>Thousands of microbial genomes shed light on interconnected biogeochemical processes in an aquifer system.</title>
        <authorList>
            <person name="Anantharaman K."/>
            <person name="Brown C.T."/>
            <person name="Hug L.A."/>
            <person name="Sharon I."/>
            <person name="Castelle C.J."/>
            <person name="Probst A.J."/>
            <person name="Thomas B.C."/>
            <person name="Singh A."/>
            <person name="Wilkins M.J."/>
            <person name="Karaoz U."/>
            <person name="Brodie E.L."/>
            <person name="Williams K.H."/>
            <person name="Hubbard S.S."/>
            <person name="Banfield J.F."/>
        </authorList>
    </citation>
    <scope>NUCLEOTIDE SEQUENCE [LARGE SCALE GENOMIC DNA]</scope>
</reference>
<dbReference type="SUPFAM" id="SSF47323">
    <property type="entry name" value="Anticodon-binding domain of a subclass of class I aminoacyl-tRNA synthetases"/>
    <property type="match status" value="1"/>
</dbReference>
<evidence type="ECO:0000256" key="7">
    <source>
        <dbReference type="ARBA" id="ARBA00023146"/>
    </source>
</evidence>
<feature type="short sequence motif" description="'KMSKS' region" evidence="10">
    <location>
        <begin position="680"/>
        <end position="684"/>
    </location>
</feature>
<dbReference type="Gene3D" id="1.10.730.20">
    <property type="match status" value="1"/>
</dbReference>
<dbReference type="GO" id="GO:0002161">
    <property type="term" value="F:aminoacyl-tRNA deacylase activity"/>
    <property type="evidence" value="ECO:0007669"/>
    <property type="project" value="InterPro"/>
</dbReference>
<dbReference type="Gene3D" id="1.10.10.830">
    <property type="entry name" value="Ile-tRNA synthetase CP2 domain-like"/>
    <property type="match status" value="1"/>
</dbReference>
<sequence length="1007" mass="115045">MPTEKPYATTVHLPQTPFPMKADLACREPEILKKWESEKLYEGIRSKSKGKPKYILHDGPPYANGRIHIGHALNKILKDMIVKYYTMRGFDALYVPGWDCHGLPIEHQCLKDMGKRKDEVERVAFRKEARKYAEKYVAIQREEFKRLGIFGEWENPYLTMHFGYQASIAESFLTLYEKGFIEQRLKPVPWCFDCETALADAELEYEDRSDEAVYVKFLVEPTSYKALREMNKLLPELGNRNIYLLIWTTTPWTLPANVGVAVHPEMSYAFFSLSGGEAILAAQDYALAQDPSIANLRQTIKGKDLVGLEYVLPFQKDVITNDMNVSSPHVVSGDPRTIDSRFRGNDTKEKASPLEASCGGKGRVISAEYVSDAEGTGIVHIAPGHGEEDYQFGHIQNQLPVVSPVDGRGRFTQDFIECAGVHVFKANKQIVELLQRKGVLFGYNPVHVHSYPHCWRCKKPIIFRATPQWFLKIDHHNLRERMITAISGKNFSPHPDLPPQGGKEGAKIKFTPDWGKNRIGAMVETRPDWCLSRQRYWGVPIPIIGCKNCAGTYFVKESKEKIVQTFEKESADAWFSRPAADFLPDGFQCPKCKGKEFKREDDIIDVWFDSGVSHQAVLKRDKRLQKDTHKPYQANLYLEGSDQHRGWFQSSLTTAIAIDGDSPFEGVLTHGFVVDGEGKKMSKSAGNVVAPQDVMKEFGADILRLWVASCDYQFDVRLSKEILKQLANAYRKIRNTFRYMLGNLFDFDPKKDGLAFEKLHLLDQWAVHKSKVAAFYVDEDYKKFDFHSVFQTCYDFCSIDLSSYYFDILKDTLYTAKKESWLRRSAQTALFEILSRLTRILAPIMPFTMDEVWKSYPIGSEASVHEAEMEISEQLPELAPAYSTWNVIRRVRDALMVSIERKRAEGLIGSSLDVKLYLRTEDAGLSRILQENWKEMDRIFIVSQLYEMKEAGGEEVLVDVHGGPQVKLFVKVEKADGMKCERCWHYSTHVGESADHPVLCERCAQVV</sequence>
<evidence type="ECO:0000259" key="12">
    <source>
        <dbReference type="Pfam" id="PF06827"/>
    </source>
</evidence>
<dbReference type="Pfam" id="PF06827">
    <property type="entry name" value="zf-FPG_IleRS"/>
    <property type="match status" value="1"/>
</dbReference>
<comment type="caution">
    <text evidence="14">The sequence shown here is derived from an EMBL/GenBank/DDBJ whole genome shotgun (WGS) entry which is preliminary data.</text>
</comment>
<dbReference type="InterPro" id="IPR002300">
    <property type="entry name" value="aa-tRNA-synth_Ia"/>
</dbReference>
<keyword evidence="7 10" id="KW-0030">Aminoacyl-tRNA synthetase</keyword>
<comment type="domain">
    <text evidence="10">IleRS has two distinct active sites: one for aminoacylation and one for editing. The misactivated valine is translocated from the active site to the editing site, which sterically excludes the correctly activated isoleucine. The single editing site contains two valyl binding pockets, one specific for each substrate (Val-AMP or Val-tRNA(Ile)).</text>
</comment>
<dbReference type="AlphaFoldDB" id="A0A1G1KRS8"/>
<dbReference type="HAMAP" id="MF_02002">
    <property type="entry name" value="Ile_tRNA_synth_type1"/>
    <property type="match status" value="1"/>
</dbReference>
<feature type="short sequence motif" description="'HIGH' region" evidence="10">
    <location>
        <begin position="61"/>
        <end position="71"/>
    </location>
</feature>
<comment type="catalytic activity">
    <reaction evidence="9 10">
        <text>tRNA(Ile) + L-isoleucine + ATP = L-isoleucyl-tRNA(Ile) + AMP + diphosphate</text>
        <dbReference type="Rhea" id="RHEA:11060"/>
        <dbReference type="Rhea" id="RHEA-COMP:9666"/>
        <dbReference type="Rhea" id="RHEA-COMP:9695"/>
        <dbReference type="ChEBI" id="CHEBI:30616"/>
        <dbReference type="ChEBI" id="CHEBI:33019"/>
        <dbReference type="ChEBI" id="CHEBI:58045"/>
        <dbReference type="ChEBI" id="CHEBI:78442"/>
        <dbReference type="ChEBI" id="CHEBI:78528"/>
        <dbReference type="ChEBI" id="CHEBI:456215"/>
        <dbReference type="EC" id="6.1.1.5"/>
    </reaction>
</comment>
<feature type="domain" description="Zinc finger FPG/IleRS-type" evidence="12">
    <location>
        <begin position="979"/>
        <end position="1006"/>
    </location>
</feature>
<keyword evidence="5 10" id="KW-0067">ATP-binding</keyword>
<keyword evidence="6 10" id="KW-0648">Protein biosynthesis</keyword>
<dbReference type="GO" id="GO:0005524">
    <property type="term" value="F:ATP binding"/>
    <property type="evidence" value="ECO:0007669"/>
    <property type="project" value="UniProtKB-UniRule"/>
</dbReference>
<evidence type="ECO:0000256" key="2">
    <source>
        <dbReference type="ARBA" id="ARBA00022490"/>
    </source>
</evidence>
<dbReference type="PRINTS" id="PR00984">
    <property type="entry name" value="TRNASYNTHILE"/>
</dbReference>
<comment type="similarity">
    <text evidence="1 10">Belongs to the class-I aminoacyl-tRNA synthetase family. IleS type 1 subfamily.</text>
</comment>
<evidence type="ECO:0000259" key="11">
    <source>
        <dbReference type="Pfam" id="PF00133"/>
    </source>
</evidence>
<proteinExistence type="inferred from homology"/>
<dbReference type="GO" id="GO:0006428">
    <property type="term" value="P:isoleucyl-tRNA aminoacylation"/>
    <property type="evidence" value="ECO:0007669"/>
    <property type="project" value="UniProtKB-UniRule"/>
</dbReference>
<dbReference type="InterPro" id="IPR010663">
    <property type="entry name" value="Znf_FPG/IleRS"/>
</dbReference>
<dbReference type="InterPro" id="IPR050081">
    <property type="entry name" value="Ile-tRNA_ligase"/>
</dbReference>
<keyword evidence="4 10" id="KW-0547">Nucleotide-binding</keyword>
<comment type="subcellular location">
    <subcellularLocation>
        <location evidence="10">Cytoplasm</location>
    </subcellularLocation>
</comment>
<protein>
    <recommendedName>
        <fullName evidence="10">Isoleucine--tRNA ligase</fullName>
        <ecNumber evidence="10">6.1.1.5</ecNumber>
    </recommendedName>
    <alternativeName>
        <fullName evidence="10">Isoleucyl-tRNA synthetase</fullName>
        <shortName evidence="10">IleRS</shortName>
    </alternativeName>
</protein>
<comment type="function">
    <text evidence="8 10">Catalyzes the attachment of isoleucine to tRNA(Ile). As IleRS can inadvertently accommodate and process structurally similar amino acids such as valine, to avoid such errors it has two additional distinct tRNA(Ile)-dependent editing activities. One activity is designated as 'pretransfer' editing and involves the hydrolysis of activated Val-AMP. The other activity is designated 'posttransfer' editing and involves deacylation of mischarged Val-tRNA(Ile).</text>
</comment>
<evidence type="ECO:0000313" key="15">
    <source>
        <dbReference type="Proteomes" id="UP000178187"/>
    </source>
</evidence>
<evidence type="ECO:0000256" key="3">
    <source>
        <dbReference type="ARBA" id="ARBA00022598"/>
    </source>
</evidence>
<dbReference type="InterPro" id="IPR002301">
    <property type="entry name" value="Ile-tRNA-ligase"/>
</dbReference>